<sequence length="152" mass="17439">MNRAYSFNKIHMSHFCLQKEIQRKECDEQKDTRKQKEISAAGSLVSENSYQFQQMDTVSIEGNQTTPLGRTNTSAGCCGQLDGEWKTFKVEITMLDVSWEFVQLFCWSERSADDPDFPPRQTVSQRLTHFTFAFNKLCTVSETLVTTASDRS</sequence>
<reference evidence="1 2" key="1">
    <citation type="submission" date="2023-09" db="EMBL/GenBank/DDBJ databases">
        <title>Genomes of two closely related lineages of the louse Polyplax serrata with different host specificities.</title>
        <authorList>
            <person name="Martinu J."/>
            <person name="Tarabai H."/>
            <person name="Stefka J."/>
            <person name="Hypsa V."/>
        </authorList>
    </citation>
    <scope>NUCLEOTIDE SEQUENCE [LARGE SCALE GENOMIC DNA]</scope>
    <source>
        <strain evidence="1">98ZLc_SE</strain>
    </source>
</reference>
<protein>
    <submittedName>
        <fullName evidence="1">Uncharacterized protein</fullName>
    </submittedName>
</protein>
<evidence type="ECO:0000313" key="1">
    <source>
        <dbReference type="EMBL" id="KAK6630818.1"/>
    </source>
</evidence>
<accession>A0ABR1AX94</accession>
<dbReference type="EMBL" id="JAWJWF010000007">
    <property type="protein sequence ID" value="KAK6630818.1"/>
    <property type="molecule type" value="Genomic_DNA"/>
</dbReference>
<organism evidence="1 2">
    <name type="scientific">Polyplax serrata</name>
    <name type="common">Common mouse louse</name>
    <dbReference type="NCBI Taxonomy" id="468196"/>
    <lineage>
        <taxon>Eukaryota</taxon>
        <taxon>Metazoa</taxon>
        <taxon>Ecdysozoa</taxon>
        <taxon>Arthropoda</taxon>
        <taxon>Hexapoda</taxon>
        <taxon>Insecta</taxon>
        <taxon>Pterygota</taxon>
        <taxon>Neoptera</taxon>
        <taxon>Paraneoptera</taxon>
        <taxon>Psocodea</taxon>
        <taxon>Troctomorpha</taxon>
        <taxon>Phthiraptera</taxon>
        <taxon>Anoplura</taxon>
        <taxon>Polyplacidae</taxon>
        <taxon>Polyplax</taxon>
    </lineage>
</organism>
<dbReference type="Proteomes" id="UP001359485">
    <property type="component" value="Unassembled WGS sequence"/>
</dbReference>
<proteinExistence type="predicted"/>
<keyword evidence="2" id="KW-1185">Reference proteome</keyword>
<name>A0ABR1AX94_POLSC</name>
<evidence type="ECO:0000313" key="2">
    <source>
        <dbReference type="Proteomes" id="UP001359485"/>
    </source>
</evidence>
<comment type="caution">
    <text evidence="1">The sequence shown here is derived from an EMBL/GenBank/DDBJ whole genome shotgun (WGS) entry which is preliminary data.</text>
</comment>
<gene>
    <name evidence="1" type="ORF">RUM44_002988</name>
</gene>